<evidence type="ECO:0000313" key="1">
    <source>
        <dbReference type="EMBL" id="GIJ57511.1"/>
    </source>
</evidence>
<keyword evidence="2" id="KW-1185">Reference proteome</keyword>
<dbReference type="Proteomes" id="UP000612585">
    <property type="component" value="Unassembled WGS sequence"/>
</dbReference>
<accession>A0A8J3Z4Q9</accession>
<dbReference type="EMBL" id="BOPG01000032">
    <property type="protein sequence ID" value="GIJ57511.1"/>
    <property type="molecule type" value="Genomic_DNA"/>
</dbReference>
<name>A0A8J3Z4Q9_9ACTN</name>
<dbReference type="AlphaFoldDB" id="A0A8J3Z4Q9"/>
<gene>
    <name evidence="1" type="ORF">Vau01_050270</name>
</gene>
<reference evidence="1" key="1">
    <citation type="submission" date="2021-01" db="EMBL/GenBank/DDBJ databases">
        <title>Whole genome shotgun sequence of Virgisporangium aurantiacum NBRC 16421.</title>
        <authorList>
            <person name="Komaki H."/>
            <person name="Tamura T."/>
        </authorList>
    </citation>
    <scope>NUCLEOTIDE SEQUENCE</scope>
    <source>
        <strain evidence="1">NBRC 16421</strain>
    </source>
</reference>
<evidence type="ECO:0000313" key="2">
    <source>
        <dbReference type="Proteomes" id="UP000612585"/>
    </source>
</evidence>
<sequence>MSGTADDPACRVAAGSAVAESGAVSSFVLSKLDIDVLMQLAVHGPIDARSWEPLTDDPDRLGREIWQQNYEAAASSDEERPPIAAYRFTPLPIGVTVGEGLKQCSCYGYQTLGAGAAPPAGPFLERLERRLVREVTGYDAAPWGWRPADVAARLGRGGAPGPR</sequence>
<organism evidence="1 2">
    <name type="scientific">Virgisporangium aurantiacum</name>
    <dbReference type="NCBI Taxonomy" id="175570"/>
    <lineage>
        <taxon>Bacteria</taxon>
        <taxon>Bacillati</taxon>
        <taxon>Actinomycetota</taxon>
        <taxon>Actinomycetes</taxon>
        <taxon>Micromonosporales</taxon>
        <taxon>Micromonosporaceae</taxon>
        <taxon>Virgisporangium</taxon>
    </lineage>
</organism>
<protein>
    <submittedName>
        <fullName evidence="1">Uncharacterized protein</fullName>
    </submittedName>
</protein>
<comment type="caution">
    <text evidence="1">The sequence shown here is derived from an EMBL/GenBank/DDBJ whole genome shotgun (WGS) entry which is preliminary data.</text>
</comment>
<proteinExistence type="predicted"/>